<dbReference type="EMBL" id="JACHJV010000001">
    <property type="protein sequence ID" value="MBB4927377.1"/>
    <property type="molecule type" value="Genomic_DNA"/>
</dbReference>
<accession>A0A7W7R8G3</accession>
<evidence type="ECO:0000313" key="1">
    <source>
        <dbReference type="EMBL" id="MBB4927377.1"/>
    </source>
</evidence>
<dbReference type="Proteomes" id="UP000540506">
    <property type="component" value="Unassembled WGS sequence"/>
</dbReference>
<comment type="caution">
    <text evidence="1">The sequence shown here is derived from an EMBL/GenBank/DDBJ whole genome shotgun (WGS) entry which is preliminary data.</text>
</comment>
<proteinExistence type="predicted"/>
<reference evidence="1 2" key="1">
    <citation type="submission" date="2020-08" db="EMBL/GenBank/DDBJ databases">
        <title>Sequencing the genomes of 1000 actinobacteria strains.</title>
        <authorList>
            <person name="Klenk H.-P."/>
        </authorList>
    </citation>
    <scope>NUCLEOTIDE SEQUENCE [LARGE SCALE GENOMIC DNA]</scope>
    <source>
        <strain evidence="1 2">DSM 41654</strain>
    </source>
</reference>
<gene>
    <name evidence="1" type="ORF">FHR34_006370</name>
</gene>
<dbReference type="AlphaFoldDB" id="A0A7W7R8G3"/>
<name>A0A7W7R8G3_KITKI</name>
<protein>
    <submittedName>
        <fullName evidence="1">Uncharacterized protein</fullName>
    </submittedName>
</protein>
<evidence type="ECO:0000313" key="2">
    <source>
        <dbReference type="Proteomes" id="UP000540506"/>
    </source>
</evidence>
<keyword evidence="2" id="KW-1185">Reference proteome</keyword>
<dbReference type="RefSeq" id="WP_184941595.1">
    <property type="nucleotide sequence ID" value="NZ_JACHJV010000001.1"/>
</dbReference>
<sequence length="165" mass="17579">MTLLLPYQVDITPGPATTDDAPPRYHQLRLTVGEEGQGGRSEQPVRCTRIAVRVPAATSDPRLARQPLAISTTVPSVRGSAQGQEWWIVPDTTDPAATVFACVPEEPAQFDGTWAISFLIELDPGFESTDVEITEQTTADNGPVSARSSHVVATVLPVSASDGQV</sequence>
<organism evidence="1 2">
    <name type="scientific">Kitasatospora kifunensis</name>
    <name type="common">Streptomyces kifunensis</name>
    <dbReference type="NCBI Taxonomy" id="58351"/>
    <lineage>
        <taxon>Bacteria</taxon>
        <taxon>Bacillati</taxon>
        <taxon>Actinomycetota</taxon>
        <taxon>Actinomycetes</taxon>
        <taxon>Kitasatosporales</taxon>
        <taxon>Streptomycetaceae</taxon>
        <taxon>Kitasatospora</taxon>
    </lineage>
</organism>